<dbReference type="EMBL" id="QGNW01002248">
    <property type="protein sequence ID" value="RVW22131.1"/>
    <property type="molecule type" value="Genomic_DNA"/>
</dbReference>
<reference evidence="1 2" key="1">
    <citation type="journal article" date="2018" name="PLoS Genet.">
        <title>Population sequencing reveals clonal diversity and ancestral inbreeding in the grapevine cultivar Chardonnay.</title>
        <authorList>
            <person name="Roach M.J."/>
            <person name="Johnson D.L."/>
            <person name="Bohlmann J."/>
            <person name="van Vuuren H.J."/>
            <person name="Jones S.J."/>
            <person name="Pretorius I.S."/>
            <person name="Schmidt S.A."/>
            <person name="Borneman A.R."/>
        </authorList>
    </citation>
    <scope>NUCLEOTIDE SEQUENCE [LARGE SCALE GENOMIC DNA]</scope>
    <source>
        <strain evidence="2">cv. Chardonnay</strain>
        <tissue evidence="1">Leaf</tissue>
    </source>
</reference>
<sequence length="175" mass="19729">MLKLMIDSEMDEYRVAKLTTVADNMKNSPHILTKKGGWLKNFSDVAPKELPNEHPLLCTLQHLACYRAAVDKYSKWAALEETKHKPPDPNGSSMAFWQLSRDFVKQEVMGFFWDLFHNSSLERSLNATFLVLIPKKGGAKDLKDFKPISLVGVTLAKVLTNRLKKVVGKVVSNQG</sequence>
<evidence type="ECO:0000313" key="1">
    <source>
        <dbReference type="EMBL" id="RVW22131.1"/>
    </source>
</evidence>
<evidence type="ECO:0008006" key="3">
    <source>
        <dbReference type="Google" id="ProtNLM"/>
    </source>
</evidence>
<dbReference type="Proteomes" id="UP000288805">
    <property type="component" value="Unassembled WGS sequence"/>
</dbReference>
<proteinExistence type="predicted"/>
<organism evidence="1 2">
    <name type="scientific">Vitis vinifera</name>
    <name type="common">Grape</name>
    <dbReference type="NCBI Taxonomy" id="29760"/>
    <lineage>
        <taxon>Eukaryota</taxon>
        <taxon>Viridiplantae</taxon>
        <taxon>Streptophyta</taxon>
        <taxon>Embryophyta</taxon>
        <taxon>Tracheophyta</taxon>
        <taxon>Spermatophyta</taxon>
        <taxon>Magnoliopsida</taxon>
        <taxon>eudicotyledons</taxon>
        <taxon>Gunneridae</taxon>
        <taxon>Pentapetalae</taxon>
        <taxon>rosids</taxon>
        <taxon>Vitales</taxon>
        <taxon>Vitaceae</taxon>
        <taxon>Viteae</taxon>
        <taxon>Vitis</taxon>
    </lineage>
</organism>
<dbReference type="AlphaFoldDB" id="A0A438CFY9"/>
<comment type="caution">
    <text evidence="1">The sequence shown here is derived from an EMBL/GenBank/DDBJ whole genome shotgun (WGS) entry which is preliminary data.</text>
</comment>
<gene>
    <name evidence="1" type="ORF">CK203_111317</name>
</gene>
<name>A0A438CFY9_VITVI</name>
<evidence type="ECO:0000313" key="2">
    <source>
        <dbReference type="Proteomes" id="UP000288805"/>
    </source>
</evidence>
<accession>A0A438CFY9</accession>
<protein>
    <recommendedName>
        <fullName evidence="3">Reverse transcriptase domain-containing protein</fullName>
    </recommendedName>
</protein>